<dbReference type="AlphaFoldDB" id="G8XP81"/>
<dbReference type="InterPro" id="IPR005706">
    <property type="entry name" value="Ribosomal_uS2_bac/mit/plastid"/>
</dbReference>
<organism evidence="5">
    <name type="scientific">Trebouxia aggregata</name>
    <dbReference type="NCBI Taxonomy" id="160068"/>
    <lineage>
        <taxon>Eukaryota</taxon>
        <taxon>Viridiplantae</taxon>
        <taxon>Chlorophyta</taxon>
        <taxon>core chlorophytes</taxon>
        <taxon>Trebouxiophyceae</taxon>
        <taxon>Trebouxiales</taxon>
        <taxon>Trebouxiaceae</taxon>
        <taxon>Trebouxia</taxon>
    </lineage>
</organism>
<name>G8XP81_9CHLO</name>
<evidence type="ECO:0000256" key="2">
    <source>
        <dbReference type="ARBA" id="ARBA00022980"/>
    </source>
</evidence>
<dbReference type="InterPro" id="IPR018130">
    <property type="entry name" value="Ribosomal_uS2_CS"/>
</dbReference>
<dbReference type="Pfam" id="PF00318">
    <property type="entry name" value="Ribosomal_S2"/>
    <property type="match status" value="1"/>
</dbReference>
<accession>G8XP81</accession>
<dbReference type="InterPro" id="IPR023591">
    <property type="entry name" value="Ribosomal_uS2_flav_dom_sf"/>
</dbReference>
<keyword evidence="3 4" id="KW-0687">Ribonucleoprotein</keyword>
<dbReference type="InterPro" id="IPR001865">
    <property type="entry name" value="Ribosomal_uS2"/>
</dbReference>
<evidence type="ECO:0000256" key="4">
    <source>
        <dbReference type="RuleBase" id="RU003631"/>
    </source>
</evidence>
<geneLocation type="mitochondrion" evidence="5"/>
<dbReference type="EMBL" id="EU123948">
    <property type="protein sequence ID" value="ABX82564.1"/>
    <property type="molecule type" value="Genomic_DNA"/>
</dbReference>
<gene>
    <name evidence="5" type="primary">rps2</name>
</gene>
<dbReference type="GO" id="GO:0003735">
    <property type="term" value="F:structural constituent of ribosome"/>
    <property type="evidence" value="ECO:0007669"/>
    <property type="project" value="InterPro"/>
</dbReference>
<dbReference type="NCBIfam" id="TIGR01011">
    <property type="entry name" value="rpsB_bact"/>
    <property type="match status" value="1"/>
</dbReference>
<protein>
    <submittedName>
        <fullName evidence="5">Ribosomal protein S2</fullName>
    </submittedName>
</protein>
<evidence type="ECO:0000256" key="3">
    <source>
        <dbReference type="ARBA" id="ARBA00023274"/>
    </source>
</evidence>
<dbReference type="SUPFAM" id="SSF52313">
    <property type="entry name" value="Ribosomal protein S2"/>
    <property type="match status" value="1"/>
</dbReference>
<dbReference type="PROSITE" id="PS00963">
    <property type="entry name" value="RIBOSOMAL_S2_2"/>
    <property type="match status" value="1"/>
</dbReference>
<dbReference type="CDD" id="cd01425">
    <property type="entry name" value="RPS2"/>
    <property type="match status" value="1"/>
</dbReference>
<dbReference type="GO" id="GO:0006412">
    <property type="term" value="P:translation"/>
    <property type="evidence" value="ECO:0007669"/>
    <property type="project" value="InterPro"/>
</dbReference>
<dbReference type="PRINTS" id="PR00395">
    <property type="entry name" value="RIBOSOMALS2"/>
</dbReference>
<dbReference type="GO" id="GO:0005763">
    <property type="term" value="C:mitochondrial small ribosomal subunit"/>
    <property type="evidence" value="ECO:0007669"/>
    <property type="project" value="TreeGrafter"/>
</dbReference>
<dbReference type="Gene3D" id="1.10.287.610">
    <property type="entry name" value="Helix hairpin bin"/>
    <property type="match status" value="1"/>
</dbReference>
<evidence type="ECO:0000313" key="5">
    <source>
        <dbReference type="EMBL" id="ABX82564.1"/>
    </source>
</evidence>
<proteinExistence type="inferred from homology"/>
<dbReference type="PANTHER" id="PTHR12534">
    <property type="entry name" value="30S RIBOSOMAL PROTEIN S2 PROKARYOTIC AND ORGANELLAR"/>
    <property type="match status" value="1"/>
</dbReference>
<comment type="similarity">
    <text evidence="1 4">Belongs to the universal ribosomal protein uS2 family.</text>
</comment>
<keyword evidence="5" id="KW-0496">Mitochondrion</keyword>
<reference evidence="5" key="1">
    <citation type="submission" date="2007-08" db="EMBL/GenBank/DDBJ databases">
        <title>Divergence order of chlorophyte green algal lineages as inferred from the chloroplast and mitochondrial genomes.</title>
        <authorList>
            <person name="Pombert J.-F."/>
            <person name="Belanger A.-S."/>
            <person name="Gagnon J."/>
            <person name="Otis C."/>
            <person name="Lemieux C."/>
            <person name="Turmel M."/>
        </authorList>
    </citation>
    <scope>NUCLEOTIDE SEQUENCE</scope>
    <source>
        <strain evidence="5">SAG 219-1d</strain>
    </source>
</reference>
<dbReference type="PANTHER" id="PTHR12534:SF1">
    <property type="entry name" value="SMALL RIBOSOMAL SUBUNIT PROTEIN US2M"/>
    <property type="match status" value="1"/>
</dbReference>
<dbReference type="Gene3D" id="3.40.50.10490">
    <property type="entry name" value="Glucose-6-phosphate isomerase like protein, domain 1"/>
    <property type="match status" value="1"/>
</dbReference>
<keyword evidence="2 4" id="KW-0689">Ribosomal protein</keyword>
<dbReference type="HAMAP" id="MF_00291_B">
    <property type="entry name" value="Ribosomal_uS2_B"/>
    <property type="match status" value="1"/>
</dbReference>
<sequence length="244" mass="28309">MNSKAISLYPKGDLFYKDYTKAKAHIAHKSLNIASKKRSHPSSVSFLLGCKNKHVIINPYQTLEKFVKSLHIIGFFLKKKKRILIVNTNPEYANLIENFYRSTLHKNVSVCYCNEKWVGGFLTNWKQVCRSIQTFMAFSERFSTFILQNNINFPRYKKMYTSFQGLKKDDFEKRPDLLFLINPNENRHVIEEAVSLNIPVVAITDSNTNLLGISYPIPGNSNSIEFVHYCLQWIARVIKRSSTE</sequence>
<evidence type="ECO:0000256" key="1">
    <source>
        <dbReference type="ARBA" id="ARBA00006242"/>
    </source>
</evidence>